<dbReference type="RefSeq" id="WP_128777045.1">
    <property type="nucleotide sequence ID" value="NZ_RYFI01000006.1"/>
</dbReference>
<proteinExistence type="predicted"/>
<dbReference type="OrthoDB" id="6400131at2"/>
<sequence>MPISGFSNRLLLIEAKPEKRQNEQWLKSQIEALPTIARLAKDEIIKPFSYSELTHEAMRRPGSFPPSLFGDVFRSTNIIDMPSAIERSKIFSLGYEQLRDSSGLNNYVGFLINGGASRLLRNEYIKNRLTEFEIESINQISDLKNICSGLSKIQYSDAFHFWSAIRNKMDYFVLIDKKFVNAVTANGSARFPCTLIYPSDLLSILEIRERDPLPYLYGRRYLLNGRLYE</sequence>
<evidence type="ECO:0000313" key="2">
    <source>
        <dbReference type="Proteomes" id="UP000289708"/>
    </source>
</evidence>
<protein>
    <submittedName>
        <fullName evidence="1">Uncharacterized protein</fullName>
    </submittedName>
</protein>
<keyword evidence="2" id="KW-1185">Reference proteome</keyword>
<comment type="caution">
    <text evidence="1">The sequence shown here is derived from an EMBL/GenBank/DDBJ whole genome shotgun (WGS) entry which is preliminary data.</text>
</comment>
<evidence type="ECO:0000313" key="1">
    <source>
        <dbReference type="EMBL" id="RXF73973.1"/>
    </source>
</evidence>
<dbReference type="EMBL" id="RYFI01000006">
    <property type="protein sequence ID" value="RXF73973.1"/>
    <property type="molecule type" value="Genomic_DNA"/>
</dbReference>
<gene>
    <name evidence="1" type="ORF">EK403_08380</name>
</gene>
<reference evidence="1 2" key="1">
    <citation type="submission" date="2018-12" db="EMBL/GenBank/DDBJ databases">
        <title>bacterium Hansschlegelia zhihuaiae S113.</title>
        <authorList>
            <person name="He J."/>
        </authorList>
    </citation>
    <scope>NUCLEOTIDE SEQUENCE [LARGE SCALE GENOMIC DNA]</scope>
    <source>
        <strain evidence="1 2">S 113</strain>
    </source>
</reference>
<name>A0A4Q0MKK9_9HYPH</name>
<dbReference type="Proteomes" id="UP000289708">
    <property type="component" value="Unassembled WGS sequence"/>
</dbReference>
<accession>A0A4Q0MKK9</accession>
<organism evidence="1 2">
    <name type="scientific">Hansschlegelia zhihuaiae</name>
    <dbReference type="NCBI Taxonomy" id="405005"/>
    <lineage>
        <taxon>Bacteria</taxon>
        <taxon>Pseudomonadati</taxon>
        <taxon>Pseudomonadota</taxon>
        <taxon>Alphaproteobacteria</taxon>
        <taxon>Hyphomicrobiales</taxon>
        <taxon>Methylopilaceae</taxon>
        <taxon>Hansschlegelia</taxon>
    </lineage>
</organism>
<dbReference type="AlphaFoldDB" id="A0A4Q0MKK9"/>